<gene>
    <name evidence="8" type="ORF">KHB02_02765</name>
</gene>
<keyword evidence="3" id="KW-0813">Transport</keyword>
<organism evidence="8">
    <name type="scientific">Neobacillus citreus</name>
    <dbReference type="NCBI Taxonomy" id="2833578"/>
    <lineage>
        <taxon>Bacteria</taxon>
        <taxon>Bacillati</taxon>
        <taxon>Bacillota</taxon>
        <taxon>Bacilli</taxon>
        <taxon>Bacillales</taxon>
        <taxon>Bacillaceae</taxon>
        <taxon>Neobacillus</taxon>
    </lineage>
</organism>
<dbReference type="PANTHER" id="PTHR34982">
    <property type="entry name" value="YOP PROTEINS TRANSLOCATION PROTEIN L"/>
    <property type="match status" value="1"/>
</dbReference>
<evidence type="ECO:0000259" key="7">
    <source>
        <dbReference type="Pfam" id="PF02108"/>
    </source>
</evidence>
<keyword evidence="4" id="KW-1005">Bacterial flagellum biogenesis</keyword>
<evidence type="ECO:0000256" key="2">
    <source>
        <dbReference type="ARBA" id="ARBA00006602"/>
    </source>
</evidence>
<comment type="function">
    <text evidence="1">Needed for flagellar regrowth and assembly.</text>
</comment>
<comment type="similarity">
    <text evidence="2">Belongs to the FliH family.</text>
</comment>
<dbReference type="PANTHER" id="PTHR34982:SF1">
    <property type="entry name" value="FLAGELLAR ASSEMBLY PROTEIN FLIH"/>
    <property type="match status" value="1"/>
</dbReference>
<dbReference type="Pfam" id="PF02108">
    <property type="entry name" value="FliH"/>
    <property type="match status" value="1"/>
</dbReference>
<evidence type="ECO:0000256" key="6">
    <source>
        <dbReference type="ARBA" id="ARBA00023225"/>
    </source>
</evidence>
<dbReference type="GO" id="GO:0005829">
    <property type="term" value="C:cytosol"/>
    <property type="evidence" value="ECO:0007669"/>
    <property type="project" value="TreeGrafter"/>
</dbReference>
<dbReference type="EMBL" id="JAGYPE010000001">
    <property type="protein sequence ID" value="MBS4180306.1"/>
    <property type="molecule type" value="Genomic_DNA"/>
</dbReference>
<evidence type="ECO:0000256" key="5">
    <source>
        <dbReference type="ARBA" id="ARBA00022927"/>
    </source>
</evidence>
<evidence type="ECO:0000313" key="8">
    <source>
        <dbReference type="EMBL" id="MBS4180306.1"/>
    </source>
</evidence>
<name>A0A942Y623_9BACI</name>
<evidence type="ECO:0000256" key="4">
    <source>
        <dbReference type="ARBA" id="ARBA00022795"/>
    </source>
</evidence>
<keyword evidence="8" id="KW-0966">Cell projection</keyword>
<dbReference type="AlphaFoldDB" id="A0A942Y623"/>
<protein>
    <submittedName>
        <fullName evidence="8">Flagellar assembly protein FliH</fullName>
    </submittedName>
</protein>
<evidence type="ECO:0000256" key="3">
    <source>
        <dbReference type="ARBA" id="ARBA00022448"/>
    </source>
</evidence>
<feature type="domain" description="Flagellar assembly protein FliH/Type III secretion system HrpE" evidence="7">
    <location>
        <begin position="132"/>
        <end position="260"/>
    </location>
</feature>
<dbReference type="InterPro" id="IPR018035">
    <property type="entry name" value="Flagellar_FliH/T3SS_HrpE"/>
</dbReference>
<keyword evidence="5" id="KW-0653">Protein transport</keyword>
<evidence type="ECO:0000256" key="1">
    <source>
        <dbReference type="ARBA" id="ARBA00003041"/>
    </source>
</evidence>
<comment type="caution">
    <text evidence="8">The sequence shown here is derived from an EMBL/GenBank/DDBJ whole genome shotgun (WGS) entry which is preliminary data.</text>
</comment>
<reference evidence="8" key="1">
    <citation type="submission" date="2021-05" db="EMBL/GenBank/DDBJ databases">
        <title>Novel Bacillus species.</title>
        <authorList>
            <person name="Liu G."/>
        </authorList>
    </citation>
    <scope>NUCLEOTIDE SEQUENCE</scope>
    <source>
        <strain evidence="8">FJAT-50051</strain>
    </source>
</reference>
<sequence length="279" mass="31728">MPGVELMNSYSKVFKASDVSVMKEVRVLSQHILPVRGRDGLKTIAPFPEDSELQSENFLQEVEEKAAEIIKLAEERALAIEQQAHDNIGRWWEENRTKLEAAEEEAKQRGYQEGFQIGSDEARVMIEQGYQEKINHVQQLLEQAYKDKETIIAEAEPFLLELSTTIAEHIIKKELTAQPGTLIEIIKQHILRFKEKEFITICVHPEDFEFIQSERNHLLAVVNGETEIKIIPDHSVTPKGCIIRTAYGSVDARIDTQIEEIKKVILGEKGRDQGIGSIS</sequence>
<keyword evidence="8" id="KW-0969">Cilium</keyword>
<dbReference type="GO" id="GO:0015031">
    <property type="term" value="P:protein transport"/>
    <property type="evidence" value="ECO:0007669"/>
    <property type="project" value="UniProtKB-KW"/>
</dbReference>
<dbReference type="InterPro" id="IPR051472">
    <property type="entry name" value="T3SS_Stator/FliH"/>
</dbReference>
<keyword evidence="6" id="KW-1006">Bacterial flagellum protein export</keyword>
<keyword evidence="8" id="KW-0282">Flagellum</keyword>
<proteinExistence type="inferred from homology"/>
<dbReference type="GO" id="GO:0044781">
    <property type="term" value="P:bacterial-type flagellum organization"/>
    <property type="evidence" value="ECO:0007669"/>
    <property type="project" value="UniProtKB-KW"/>
</dbReference>
<accession>A0A942Y623</accession>